<feature type="non-terminal residue" evidence="1">
    <location>
        <position position="1"/>
    </location>
</feature>
<gene>
    <name evidence="1" type="ORF">ALC57_09290</name>
</gene>
<dbReference type="Proteomes" id="UP000078492">
    <property type="component" value="Unassembled WGS sequence"/>
</dbReference>
<name>A0A151J5P5_9HYME</name>
<evidence type="ECO:0000313" key="1">
    <source>
        <dbReference type="EMBL" id="KYN18415.1"/>
    </source>
</evidence>
<sequence length="58" mass="6748">SYQLADDESSGRPTTATTIDNIEEIHQMIMDNRRIKIREIASYRLPERWEKVVENGGN</sequence>
<protein>
    <submittedName>
        <fullName evidence="1">Uncharacterized protein</fullName>
    </submittedName>
</protein>
<dbReference type="EMBL" id="KQ979970">
    <property type="protein sequence ID" value="KYN18415.1"/>
    <property type="molecule type" value="Genomic_DNA"/>
</dbReference>
<reference evidence="1 2" key="1">
    <citation type="submission" date="2015-09" db="EMBL/GenBank/DDBJ databases">
        <title>Trachymyrmex cornetzi WGS genome.</title>
        <authorList>
            <person name="Nygaard S."/>
            <person name="Hu H."/>
            <person name="Boomsma J."/>
            <person name="Zhang G."/>
        </authorList>
    </citation>
    <scope>NUCLEOTIDE SEQUENCE [LARGE SCALE GENOMIC DNA]</scope>
    <source>
        <strain evidence="1">Tcor2-1</strain>
        <tissue evidence="1">Whole body</tissue>
    </source>
</reference>
<evidence type="ECO:0000313" key="2">
    <source>
        <dbReference type="Proteomes" id="UP000078492"/>
    </source>
</evidence>
<proteinExistence type="predicted"/>
<accession>A0A151J5P5</accession>
<keyword evidence="2" id="KW-1185">Reference proteome</keyword>
<organism evidence="1 2">
    <name type="scientific">Trachymyrmex cornetzi</name>
    <dbReference type="NCBI Taxonomy" id="471704"/>
    <lineage>
        <taxon>Eukaryota</taxon>
        <taxon>Metazoa</taxon>
        <taxon>Ecdysozoa</taxon>
        <taxon>Arthropoda</taxon>
        <taxon>Hexapoda</taxon>
        <taxon>Insecta</taxon>
        <taxon>Pterygota</taxon>
        <taxon>Neoptera</taxon>
        <taxon>Endopterygota</taxon>
        <taxon>Hymenoptera</taxon>
        <taxon>Apocrita</taxon>
        <taxon>Aculeata</taxon>
        <taxon>Formicoidea</taxon>
        <taxon>Formicidae</taxon>
        <taxon>Myrmicinae</taxon>
        <taxon>Trachymyrmex</taxon>
    </lineage>
</organism>
<dbReference type="AlphaFoldDB" id="A0A151J5P5"/>